<reference evidence="7" key="1">
    <citation type="journal article" date="2020" name="mSystems">
        <title>Genome- and Community-Level Interaction Insights into Carbon Utilization and Element Cycling Functions of Hydrothermarchaeota in Hydrothermal Sediment.</title>
        <authorList>
            <person name="Zhou Z."/>
            <person name="Liu Y."/>
            <person name="Xu W."/>
            <person name="Pan J."/>
            <person name="Luo Z.H."/>
            <person name="Li M."/>
        </authorList>
    </citation>
    <scope>NUCLEOTIDE SEQUENCE [LARGE SCALE GENOMIC DNA]</scope>
    <source>
        <strain evidence="7">SpSt-1074</strain>
    </source>
</reference>
<accession>A0A7J3VUS0</accession>
<name>A0A7J3VUS0_CALS0</name>
<feature type="transmembrane region" description="Helical" evidence="6">
    <location>
        <begin position="233"/>
        <end position="261"/>
    </location>
</feature>
<evidence type="ECO:0000256" key="6">
    <source>
        <dbReference type="SAM" id="Phobius"/>
    </source>
</evidence>
<comment type="subcellular location">
    <subcellularLocation>
        <location evidence="1">Cell membrane</location>
        <topology evidence="1">Multi-pass membrane protein</topology>
    </subcellularLocation>
</comment>
<feature type="transmembrane region" description="Helical" evidence="6">
    <location>
        <begin position="27"/>
        <end position="48"/>
    </location>
</feature>
<dbReference type="InterPro" id="IPR001851">
    <property type="entry name" value="ABC_transp_permease"/>
</dbReference>
<evidence type="ECO:0000313" key="7">
    <source>
        <dbReference type="EMBL" id="HHM44699.1"/>
    </source>
</evidence>
<evidence type="ECO:0000256" key="3">
    <source>
        <dbReference type="ARBA" id="ARBA00022692"/>
    </source>
</evidence>
<feature type="transmembrane region" description="Helical" evidence="6">
    <location>
        <begin position="194"/>
        <end position="213"/>
    </location>
</feature>
<dbReference type="CDD" id="cd06581">
    <property type="entry name" value="TM_PBP1_LivM_like"/>
    <property type="match status" value="1"/>
</dbReference>
<feature type="transmembrane region" description="Helical" evidence="6">
    <location>
        <begin position="81"/>
        <end position="101"/>
    </location>
</feature>
<keyword evidence="4 6" id="KW-1133">Transmembrane helix</keyword>
<proteinExistence type="predicted"/>
<keyword evidence="3 6" id="KW-0812">Transmembrane</keyword>
<dbReference type="PANTHER" id="PTHR30482:SF10">
    <property type="entry name" value="HIGH-AFFINITY BRANCHED-CHAIN AMINO ACID TRANSPORT PROTEIN BRAE"/>
    <property type="match status" value="1"/>
</dbReference>
<dbReference type="EMBL" id="DRXH01000183">
    <property type="protein sequence ID" value="HHM44699.1"/>
    <property type="molecule type" value="Genomic_DNA"/>
</dbReference>
<dbReference type="Pfam" id="PF02653">
    <property type="entry name" value="BPD_transp_2"/>
    <property type="match status" value="1"/>
</dbReference>
<dbReference type="GO" id="GO:0015658">
    <property type="term" value="F:branched-chain amino acid transmembrane transporter activity"/>
    <property type="evidence" value="ECO:0007669"/>
    <property type="project" value="InterPro"/>
</dbReference>
<organism evidence="7">
    <name type="scientific">Caldiarchaeum subterraneum</name>
    <dbReference type="NCBI Taxonomy" id="311458"/>
    <lineage>
        <taxon>Archaea</taxon>
        <taxon>Nitrososphaerota</taxon>
        <taxon>Candidatus Caldarchaeales</taxon>
        <taxon>Candidatus Caldarchaeaceae</taxon>
        <taxon>Candidatus Caldarchaeum</taxon>
    </lineage>
</organism>
<gene>
    <name evidence="7" type="ORF">ENM31_05330</name>
</gene>
<evidence type="ECO:0000256" key="1">
    <source>
        <dbReference type="ARBA" id="ARBA00004651"/>
    </source>
</evidence>
<evidence type="ECO:0000256" key="5">
    <source>
        <dbReference type="ARBA" id="ARBA00023136"/>
    </source>
</evidence>
<feature type="transmembrane region" description="Helical" evidence="6">
    <location>
        <begin position="146"/>
        <end position="164"/>
    </location>
</feature>
<feature type="transmembrane region" description="Helical" evidence="6">
    <location>
        <begin position="108"/>
        <end position="126"/>
    </location>
</feature>
<dbReference type="PANTHER" id="PTHR30482">
    <property type="entry name" value="HIGH-AFFINITY BRANCHED-CHAIN AMINO ACID TRANSPORT SYSTEM PERMEASE"/>
    <property type="match status" value="1"/>
</dbReference>
<evidence type="ECO:0000256" key="4">
    <source>
        <dbReference type="ARBA" id="ARBA00022989"/>
    </source>
</evidence>
<keyword evidence="2" id="KW-1003">Cell membrane</keyword>
<dbReference type="GO" id="GO:0005886">
    <property type="term" value="C:plasma membrane"/>
    <property type="evidence" value="ECO:0007669"/>
    <property type="project" value="UniProtKB-SubCell"/>
</dbReference>
<feature type="transmembrane region" description="Helical" evidence="6">
    <location>
        <begin position="268"/>
        <end position="285"/>
    </location>
</feature>
<protein>
    <submittedName>
        <fullName evidence="7">Branched-chain amino acid ABC transporter permease</fullName>
    </submittedName>
</protein>
<dbReference type="AlphaFoldDB" id="A0A7J3VUS0"/>
<sequence length="305" mass="32414">MKLGFALAAAGMVVLLSIPTMAAENNFIITLAFIFSAYTTLALAWNIVGGFAGQLNLGHAAFFGVGAYVLSLFSTAGMHPYLGVLGGGAAAVGLALLMSPLLRLRGDYFAIGTLSLAEAIKIAILNVHAYGMRVAPYPGLGRIENYYFLSGLLIAASLTTYFILRSRLKLALVSIRENEVLAAGSGVNPLKYKVLALVVSGLFAGLTGGIYGYNLLYVPAEHVFSIEWTIIPLFMVLIGGRGTLTGPLIGAVLYLGIYYLLQFTITEISLLVFGLTVVLIIKFMPQGLVETVLINRVGVKRASIP</sequence>
<feature type="transmembrane region" description="Helical" evidence="6">
    <location>
        <begin position="55"/>
        <end position="75"/>
    </location>
</feature>
<evidence type="ECO:0000256" key="2">
    <source>
        <dbReference type="ARBA" id="ARBA00022475"/>
    </source>
</evidence>
<keyword evidence="5 6" id="KW-0472">Membrane</keyword>
<comment type="caution">
    <text evidence="7">The sequence shown here is derived from an EMBL/GenBank/DDBJ whole genome shotgun (WGS) entry which is preliminary data.</text>
</comment>
<dbReference type="InterPro" id="IPR043428">
    <property type="entry name" value="LivM-like"/>
</dbReference>